<dbReference type="AlphaFoldDB" id="A0A517LKA1"/>
<accession>A0A517LKA1</accession>
<dbReference type="OrthoDB" id="4072826at2759"/>
<reference evidence="2 3" key="1">
    <citation type="submission" date="2019-07" db="EMBL/GenBank/DDBJ databases">
        <title>Finished genome of Venturia effusa.</title>
        <authorList>
            <person name="Young C.A."/>
            <person name="Cox M.P."/>
            <person name="Ganley A.R.D."/>
            <person name="David W.J."/>
        </authorList>
    </citation>
    <scope>NUCLEOTIDE SEQUENCE [LARGE SCALE GENOMIC DNA]</scope>
    <source>
        <strain evidence="3">albino</strain>
    </source>
</reference>
<evidence type="ECO:0000259" key="1">
    <source>
        <dbReference type="Pfam" id="PF13302"/>
    </source>
</evidence>
<sequence length="171" mass="18886">MEEILRTPRLQLTLLETLDDESRDLKWAYRLDRDETAMSWSLEGIAGSIEDTKEQRSGLPSDEAGVESHHGVYFVHKILAPEAGDSIDSEVRTEQKTALVGRVSFRTSKTFPDMPAKFTVPTDVTTGVLSLEVGYRFLGSEWGSGFATEALAAVLAGLKSSKTYLSPFKKL</sequence>
<keyword evidence="3" id="KW-1185">Reference proteome</keyword>
<evidence type="ECO:0000313" key="2">
    <source>
        <dbReference type="EMBL" id="QDS76072.1"/>
    </source>
</evidence>
<name>A0A517LKA1_9PEZI</name>
<feature type="domain" description="N-acetyltransferase" evidence="1">
    <location>
        <begin position="90"/>
        <end position="156"/>
    </location>
</feature>
<dbReference type="InterPro" id="IPR000182">
    <property type="entry name" value="GNAT_dom"/>
</dbReference>
<dbReference type="GO" id="GO:0016747">
    <property type="term" value="F:acyltransferase activity, transferring groups other than amino-acyl groups"/>
    <property type="evidence" value="ECO:0007669"/>
    <property type="project" value="InterPro"/>
</dbReference>
<evidence type="ECO:0000313" key="3">
    <source>
        <dbReference type="Proteomes" id="UP000316270"/>
    </source>
</evidence>
<dbReference type="EMBL" id="CP042198">
    <property type="protein sequence ID" value="QDS76072.1"/>
    <property type="molecule type" value="Genomic_DNA"/>
</dbReference>
<proteinExistence type="predicted"/>
<protein>
    <recommendedName>
        <fullName evidence="1">N-acetyltransferase domain-containing protein</fullName>
    </recommendedName>
</protein>
<dbReference type="Proteomes" id="UP000316270">
    <property type="component" value="Chromosome 14"/>
</dbReference>
<organism evidence="2 3">
    <name type="scientific">Venturia effusa</name>
    <dbReference type="NCBI Taxonomy" id="50376"/>
    <lineage>
        <taxon>Eukaryota</taxon>
        <taxon>Fungi</taxon>
        <taxon>Dikarya</taxon>
        <taxon>Ascomycota</taxon>
        <taxon>Pezizomycotina</taxon>
        <taxon>Dothideomycetes</taxon>
        <taxon>Pleosporomycetidae</taxon>
        <taxon>Venturiales</taxon>
        <taxon>Venturiaceae</taxon>
        <taxon>Venturia</taxon>
    </lineage>
</organism>
<dbReference type="Pfam" id="PF13302">
    <property type="entry name" value="Acetyltransf_3"/>
    <property type="match status" value="1"/>
</dbReference>
<dbReference type="Gene3D" id="3.40.630.30">
    <property type="match status" value="1"/>
</dbReference>
<gene>
    <name evidence="2" type="ORF">FKW77_005903</name>
</gene>